<sequence length="75" mass="8673">MKLNMVILLFTLLPMTTIAKSVDGYINDFQYLSCYGIKNKQSDLKKKYVMASKNGKKRINKQLKALKKLKKANRC</sequence>
<dbReference type="AlphaFoldDB" id="A0A178KKR8"/>
<feature type="signal peptide" evidence="1">
    <location>
        <begin position="1"/>
        <end position="19"/>
    </location>
</feature>
<feature type="chain" id="PRO_5008090401" evidence="1">
    <location>
        <begin position="20"/>
        <end position="75"/>
    </location>
</feature>
<keyword evidence="3" id="KW-1185">Reference proteome</keyword>
<keyword evidence="1" id="KW-0732">Signal</keyword>
<evidence type="ECO:0000313" key="3">
    <source>
        <dbReference type="Proteomes" id="UP000078503"/>
    </source>
</evidence>
<gene>
    <name evidence="2" type="ORF">A3K86_03100</name>
</gene>
<dbReference type="Proteomes" id="UP000078503">
    <property type="component" value="Unassembled WGS sequence"/>
</dbReference>
<comment type="caution">
    <text evidence="2">The sequence shown here is derived from an EMBL/GenBank/DDBJ whole genome shotgun (WGS) entry which is preliminary data.</text>
</comment>
<protein>
    <submittedName>
        <fullName evidence="2">Uncharacterized protein</fullName>
    </submittedName>
</protein>
<name>A0A178KKR8_9GAMM</name>
<evidence type="ECO:0000256" key="1">
    <source>
        <dbReference type="SAM" id="SignalP"/>
    </source>
</evidence>
<reference evidence="2 3" key="1">
    <citation type="submission" date="2016-03" db="EMBL/GenBank/DDBJ databases">
        <title>Photobacterium proteolyticum sp. nov. a protease producing bacterium isolated from ocean sediments of Laizhou Bay.</title>
        <authorList>
            <person name="Li Y."/>
        </authorList>
    </citation>
    <scope>NUCLEOTIDE SEQUENCE [LARGE SCALE GENOMIC DNA]</scope>
    <source>
        <strain evidence="2 3">R-40508</strain>
    </source>
</reference>
<organism evidence="2 3">
    <name type="scientific">Photobacterium jeanii</name>
    <dbReference type="NCBI Taxonomy" id="858640"/>
    <lineage>
        <taxon>Bacteria</taxon>
        <taxon>Pseudomonadati</taxon>
        <taxon>Pseudomonadota</taxon>
        <taxon>Gammaproteobacteria</taxon>
        <taxon>Vibrionales</taxon>
        <taxon>Vibrionaceae</taxon>
        <taxon>Photobacterium</taxon>
    </lineage>
</organism>
<dbReference type="EMBL" id="LVHF01000012">
    <property type="protein sequence ID" value="OAN17919.1"/>
    <property type="molecule type" value="Genomic_DNA"/>
</dbReference>
<evidence type="ECO:0000313" key="2">
    <source>
        <dbReference type="EMBL" id="OAN17919.1"/>
    </source>
</evidence>
<proteinExistence type="predicted"/>
<accession>A0A178KKR8</accession>
<dbReference type="RefSeq" id="WP_068327531.1">
    <property type="nucleotide sequence ID" value="NZ_LVHF01000012.1"/>
</dbReference>